<dbReference type="InterPro" id="IPR057852">
    <property type="entry name" value="Beta-prop_WDR11_1st"/>
</dbReference>
<organism evidence="5 6">
    <name type="scientific">Chrysochromulina tobinii</name>
    <dbReference type="NCBI Taxonomy" id="1460289"/>
    <lineage>
        <taxon>Eukaryota</taxon>
        <taxon>Haptista</taxon>
        <taxon>Haptophyta</taxon>
        <taxon>Prymnesiophyceae</taxon>
        <taxon>Prymnesiales</taxon>
        <taxon>Chrysochromulinaceae</taxon>
        <taxon>Chrysochromulina</taxon>
    </lineage>
</organism>
<dbReference type="InterPro" id="IPR057853">
    <property type="entry name" value="Beta-prop_WDR11_2nd"/>
</dbReference>
<feature type="domain" description="WDR11 second beta-propeller" evidence="3">
    <location>
        <begin position="462"/>
        <end position="725"/>
    </location>
</feature>
<feature type="region of interest" description="Disordered" evidence="1">
    <location>
        <begin position="882"/>
        <end position="949"/>
    </location>
</feature>
<proteinExistence type="predicted"/>
<dbReference type="InterPro" id="IPR011041">
    <property type="entry name" value="Quinoprot_gluc/sorb_DH_b-prop"/>
</dbReference>
<keyword evidence="6" id="KW-1185">Reference proteome</keyword>
<comment type="caution">
    <text evidence="5">The sequence shown here is derived from an EMBL/GenBank/DDBJ whole genome shotgun (WGS) entry which is preliminary data.</text>
</comment>
<evidence type="ECO:0000259" key="2">
    <source>
        <dbReference type="Pfam" id="PF23751"/>
    </source>
</evidence>
<dbReference type="Proteomes" id="UP000037460">
    <property type="component" value="Unassembled WGS sequence"/>
</dbReference>
<gene>
    <name evidence="5" type="ORF">Ctob_003031</name>
</gene>
<dbReference type="OrthoDB" id="1291858at2759"/>
<dbReference type="InterPro" id="IPR039694">
    <property type="entry name" value="WDR11"/>
</dbReference>
<feature type="region of interest" description="Disordered" evidence="1">
    <location>
        <begin position="224"/>
        <end position="245"/>
    </location>
</feature>
<dbReference type="AlphaFoldDB" id="A0A0M0JEI6"/>
<feature type="domain" description="WDR11 TPR" evidence="4">
    <location>
        <begin position="1014"/>
        <end position="1148"/>
    </location>
</feature>
<dbReference type="SUPFAM" id="SSF50978">
    <property type="entry name" value="WD40 repeat-like"/>
    <property type="match status" value="2"/>
</dbReference>
<dbReference type="InterPro" id="IPR015943">
    <property type="entry name" value="WD40/YVTN_repeat-like_dom_sf"/>
</dbReference>
<evidence type="ECO:0000259" key="4">
    <source>
        <dbReference type="Pfam" id="PF23753"/>
    </source>
</evidence>
<name>A0A0M0JEI6_9EUKA</name>
<dbReference type="Pfam" id="PF23753">
    <property type="entry name" value="TPR_WDR11"/>
    <property type="match status" value="1"/>
</dbReference>
<dbReference type="InterPro" id="IPR036322">
    <property type="entry name" value="WD40_repeat_dom_sf"/>
</dbReference>
<protein>
    <submittedName>
        <fullName evidence="5">Wd repeat-containing protein 11</fullName>
    </submittedName>
</protein>
<dbReference type="EMBL" id="JWZX01003044">
    <property type="protein sequence ID" value="KOO24865.1"/>
    <property type="molecule type" value="Genomic_DNA"/>
</dbReference>
<dbReference type="Pfam" id="PF23752">
    <property type="entry name" value="Beta-prop_WDR11_2nd"/>
    <property type="match status" value="1"/>
</dbReference>
<dbReference type="InterPro" id="IPR057854">
    <property type="entry name" value="TPR_WDR11"/>
</dbReference>
<dbReference type="PANTHER" id="PTHR14593">
    <property type="entry name" value="WD REPEAT-CONTAINING PROTEIN 11"/>
    <property type="match status" value="1"/>
</dbReference>
<dbReference type="SUPFAM" id="SSF50952">
    <property type="entry name" value="Soluble quinoprotein glucose dehydrogenase"/>
    <property type="match status" value="1"/>
</dbReference>
<feature type="compositionally biased region" description="Low complexity" evidence="1">
    <location>
        <begin position="230"/>
        <end position="241"/>
    </location>
</feature>
<feature type="domain" description="WDR11 first beta-propeller" evidence="2">
    <location>
        <begin position="24"/>
        <end position="294"/>
    </location>
</feature>
<dbReference type="Pfam" id="PF23751">
    <property type="entry name" value="Beta-prop_WDR11_1st"/>
    <property type="match status" value="1"/>
</dbReference>
<reference evidence="6" key="1">
    <citation type="journal article" date="2015" name="PLoS Genet.">
        <title>Genome Sequence and Transcriptome Analyses of Chrysochromulina tobin: Metabolic Tools for Enhanced Algal Fitness in the Prominent Order Prymnesiales (Haptophyceae).</title>
        <authorList>
            <person name="Hovde B.T."/>
            <person name="Deodato C.R."/>
            <person name="Hunsperger H.M."/>
            <person name="Ryken S.A."/>
            <person name="Yost W."/>
            <person name="Jha R.K."/>
            <person name="Patterson J."/>
            <person name="Monnat R.J. Jr."/>
            <person name="Barlow S.B."/>
            <person name="Starkenburg S.R."/>
            <person name="Cattolico R.A."/>
        </authorList>
    </citation>
    <scope>NUCLEOTIDE SEQUENCE</scope>
    <source>
        <strain evidence="6">CCMP291</strain>
    </source>
</reference>
<evidence type="ECO:0000259" key="3">
    <source>
        <dbReference type="Pfam" id="PF23752"/>
    </source>
</evidence>
<dbReference type="Gene3D" id="2.130.10.10">
    <property type="entry name" value="YVTN repeat-like/Quinoprotein amine dehydrogenase"/>
    <property type="match status" value="3"/>
</dbReference>
<dbReference type="PANTHER" id="PTHR14593:SF5">
    <property type="entry name" value="WD REPEAT-CONTAINING PROTEIN 11"/>
    <property type="match status" value="1"/>
</dbReference>
<evidence type="ECO:0000313" key="6">
    <source>
        <dbReference type="Proteomes" id="UP000037460"/>
    </source>
</evidence>
<sequence length="1231" mass="130803">MPPSPCTITGLAHERNRNALDWRNGLLAVGVQHVINIVDPETAEIVQSLDGHKAHVCEVRWAPRPTARCTMLDNERYADTVLLASADASGQCAIWDVRRGVPLCWLSDVGGSPARATLRMHWLPRRHDVLVCVHSPNVIAAYQVGQMVGHLVDGKLVGPASLIWRVDLPESIYDAAFDAHDGGRVAAFCGKGILMQFGPLEVRQPPQRLTMQSVAHLVPGHAAGVEKDAGSSGSSSGARGRQQPADKGRLLQLEYSLHESSQLYLLLPRELILWDLSAGTVLGNVWLDRTDHDFTSMAQSLALPSTGGPPPGGRLPAAPPDVRVVFGFRAMVPLLKGGGCSLLGFRPSLPDGERFGGLSADGRIWLWRLPYDQPPATAPGGRAKGEGWQLEQCGLLASIGSPITSLAVQPAADTRLPSSATDTASRCLAVGVESGHILLIDLGRAGDETSSGAARRTACKPEVVGAFDVHASAAKGLQWLGRRSVLSYSSVQEGRDQWKNSVQWLRLPSGRCEEACPLGRGASVSLIGARLSPSGRRLVLIFKDAPLQIWDLPSRTPLATHFVAFPSGAALDWRPGLPDASRLSAASSVPAPKTDDPAASDPQLIDSEELVFAVPDGSLFHIQVRGIKLLSSRSGDRSTEQLELADGVVTALALGGPWVISGTLEGMLSVWHATEPACRHSLATHRGMVKSIALHAPSPTKAAWLLLVLFADGDQALWTLPHAPPWTLPQPSSSLRGIISGAMPQPPSRAIAIGFTTAGQPLIACDDGCIRLLRADLSRGNTPVLTFTESTSLIAASQCLPLASRRERLLHQTYLVHLDIWGSLEPKADVPLPDLPSERVAQLRGAPTLPTRCRLAAELLGCEQDARFWSVAEALLWRASAPPPLPSPGPSPGQHLPDTPALPIGCGDLSTASEPSEGGQGAGVAAGAAPSDDRGFEPPHLPPIYGALREPAEVRTAELDRLEERMAPSRAPPADGCRRGAFHAISLDAKLPAISLLLTAGGGSDASEASMETERDLLLACLVAGFVSPQMQVAAITSSADRLCAAGKLPLAVPLLFLIGRGAEACERLQRAGRWEHAATLAKASLPASERDTVLGKWAEHLLASGEHQRGIEVLLSLGRVQEVAERLLEQSAFDKAALLLCALREPHPARRGTPNGFAFRGAARVVLEYAAFLSRLNLHALSARYCALASTASDAVGSAGSEDEVLMAPVEAQQLVVQLARLQERREEPQ</sequence>
<accession>A0A0M0JEI6</accession>
<feature type="compositionally biased region" description="Pro residues" evidence="1">
    <location>
        <begin position="882"/>
        <end position="891"/>
    </location>
</feature>
<dbReference type="GO" id="GO:0005737">
    <property type="term" value="C:cytoplasm"/>
    <property type="evidence" value="ECO:0007669"/>
    <property type="project" value="TreeGrafter"/>
</dbReference>
<evidence type="ECO:0000313" key="5">
    <source>
        <dbReference type="EMBL" id="KOO24865.1"/>
    </source>
</evidence>
<evidence type="ECO:0000256" key="1">
    <source>
        <dbReference type="SAM" id="MobiDB-lite"/>
    </source>
</evidence>